<organism evidence="12 13">
    <name type="scientific">Ranitomeya imitator</name>
    <name type="common">mimic poison frog</name>
    <dbReference type="NCBI Taxonomy" id="111125"/>
    <lineage>
        <taxon>Eukaryota</taxon>
        <taxon>Metazoa</taxon>
        <taxon>Chordata</taxon>
        <taxon>Craniata</taxon>
        <taxon>Vertebrata</taxon>
        <taxon>Euteleostomi</taxon>
        <taxon>Amphibia</taxon>
        <taxon>Batrachia</taxon>
        <taxon>Anura</taxon>
        <taxon>Neobatrachia</taxon>
        <taxon>Hyloidea</taxon>
        <taxon>Dendrobatidae</taxon>
        <taxon>Dendrobatinae</taxon>
        <taxon>Ranitomeya</taxon>
    </lineage>
</organism>
<dbReference type="PRINTS" id="PR00237">
    <property type="entry name" value="GPCRRHODOPSN"/>
</dbReference>
<dbReference type="Gene3D" id="1.20.1070.10">
    <property type="entry name" value="Rhodopsin 7-helix transmembrane proteins"/>
    <property type="match status" value="1"/>
</dbReference>
<evidence type="ECO:0000313" key="12">
    <source>
        <dbReference type="EMBL" id="CAJ0936493.1"/>
    </source>
</evidence>
<evidence type="ECO:0000256" key="8">
    <source>
        <dbReference type="ARBA" id="ARBA00023224"/>
    </source>
</evidence>
<evidence type="ECO:0000256" key="1">
    <source>
        <dbReference type="ARBA" id="ARBA00004651"/>
    </source>
</evidence>
<feature type="transmembrane region" description="Helical" evidence="10">
    <location>
        <begin position="168"/>
        <end position="188"/>
    </location>
</feature>
<evidence type="ECO:0000256" key="10">
    <source>
        <dbReference type="RuleBase" id="RU363047"/>
    </source>
</evidence>
<dbReference type="PRINTS" id="PR00245">
    <property type="entry name" value="OLFACTORYR"/>
</dbReference>
<keyword evidence="6 10" id="KW-1133">Transmembrane helix</keyword>
<evidence type="ECO:0000256" key="2">
    <source>
        <dbReference type="ARBA" id="ARBA00022475"/>
    </source>
</evidence>
<keyword evidence="7 10" id="KW-0472">Membrane</keyword>
<dbReference type="PROSITE" id="PS50262">
    <property type="entry name" value="G_PROTEIN_RECEP_F1_2"/>
    <property type="match status" value="1"/>
</dbReference>
<feature type="transmembrane region" description="Helical" evidence="10">
    <location>
        <begin position="83"/>
        <end position="104"/>
    </location>
</feature>
<dbReference type="Pfam" id="PF13853">
    <property type="entry name" value="7tm_4"/>
    <property type="match status" value="1"/>
</dbReference>
<evidence type="ECO:0000313" key="13">
    <source>
        <dbReference type="Proteomes" id="UP001176940"/>
    </source>
</evidence>
<sequence length="334" mass="37738">MLCLLHFTDNVTPRENEHSKFMARSVRSNVTEFLFLGFSDFAFSYQVSFLSFFVCSFILSLIGNGLIIVTVTLDPVLHTPMYFFLRNLSVIELCSISVVVPKALENFMSEKRSISRVGCIIQMYIYFTFAVSECVFLGVMAFDRYMAICHPLQYMSVMSPKLCHRMTIGSWAVGSFVSLGQTSFIFSLPFCGSNLIAHFLCDIPPLLTLACANTFMNKVSVFMACLCGATLPLLLILCSYINILSSVLIIRSTEGRRKALSTCGSHLASVLLFYGTAMFMYLRLDSDASSKSDRMIALFYCVIIPTINPLIYSLRNKEMKNAIWTLLWKTPRYF</sequence>
<dbReference type="InterPro" id="IPR017452">
    <property type="entry name" value="GPCR_Rhodpsn_7TM"/>
</dbReference>
<dbReference type="PANTHER" id="PTHR26453">
    <property type="entry name" value="OLFACTORY RECEPTOR"/>
    <property type="match status" value="1"/>
</dbReference>
<dbReference type="InterPro" id="IPR000725">
    <property type="entry name" value="Olfact_rcpt"/>
</dbReference>
<comment type="subcellular location">
    <subcellularLocation>
        <location evidence="1 10">Cell membrane</location>
        <topology evidence="1 10">Multi-pass membrane protein</topology>
    </subcellularLocation>
</comment>
<protein>
    <recommendedName>
        <fullName evidence="10">Olfactory receptor</fullName>
    </recommendedName>
</protein>
<keyword evidence="13" id="KW-1185">Reference proteome</keyword>
<feature type="transmembrane region" description="Helical" evidence="10">
    <location>
        <begin position="124"/>
        <end position="148"/>
    </location>
</feature>
<keyword evidence="8 9" id="KW-0807">Transducer</keyword>
<keyword evidence="2 10" id="KW-1003">Cell membrane</keyword>
<keyword evidence="9" id="KW-0297">G-protein coupled receptor</keyword>
<keyword evidence="3 10" id="KW-0716">Sensory transduction</keyword>
<evidence type="ECO:0000256" key="7">
    <source>
        <dbReference type="ARBA" id="ARBA00023136"/>
    </source>
</evidence>
<evidence type="ECO:0000256" key="4">
    <source>
        <dbReference type="ARBA" id="ARBA00022692"/>
    </source>
</evidence>
<keyword evidence="4 9" id="KW-0812">Transmembrane</keyword>
<proteinExistence type="inferred from homology"/>
<feature type="transmembrane region" description="Helical" evidence="10">
    <location>
        <begin position="49"/>
        <end position="71"/>
    </location>
</feature>
<keyword evidence="5 10" id="KW-0552">Olfaction</keyword>
<dbReference type="SUPFAM" id="SSF81321">
    <property type="entry name" value="Family A G protein-coupled receptor-like"/>
    <property type="match status" value="1"/>
</dbReference>
<accession>A0ABN9L993</accession>
<feature type="transmembrane region" description="Helical" evidence="10">
    <location>
        <begin position="294"/>
        <end position="314"/>
    </location>
</feature>
<evidence type="ECO:0000256" key="9">
    <source>
        <dbReference type="RuleBase" id="RU000688"/>
    </source>
</evidence>
<comment type="caution">
    <text evidence="12">The sequence shown here is derived from an EMBL/GenBank/DDBJ whole genome shotgun (WGS) entry which is preliminary data.</text>
</comment>
<evidence type="ECO:0000256" key="3">
    <source>
        <dbReference type="ARBA" id="ARBA00022606"/>
    </source>
</evidence>
<dbReference type="EMBL" id="CAUEEQ010012370">
    <property type="protein sequence ID" value="CAJ0936493.1"/>
    <property type="molecule type" value="Genomic_DNA"/>
</dbReference>
<evidence type="ECO:0000256" key="6">
    <source>
        <dbReference type="ARBA" id="ARBA00022989"/>
    </source>
</evidence>
<dbReference type="PROSITE" id="PS00237">
    <property type="entry name" value="G_PROTEIN_RECEP_F1_1"/>
    <property type="match status" value="1"/>
</dbReference>
<evidence type="ECO:0000256" key="5">
    <source>
        <dbReference type="ARBA" id="ARBA00022725"/>
    </source>
</evidence>
<dbReference type="Proteomes" id="UP001176940">
    <property type="component" value="Unassembled WGS sequence"/>
</dbReference>
<gene>
    <name evidence="12" type="ORF">RIMI_LOCUS6756312</name>
</gene>
<feature type="transmembrane region" description="Helical" evidence="10">
    <location>
        <begin position="221"/>
        <end position="250"/>
    </location>
</feature>
<keyword evidence="9" id="KW-0675">Receptor</keyword>
<name>A0ABN9L993_9NEOB</name>
<dbReference type="CDD" id="cd15225">
    <property type="entry name" value="7tmA_OR10A-like"/>
    <property type="match status" value="1"/>
</dbReference>
<comment type="similarity">
    <text evidence="9">Belongs to the G-protein coupled receptor 1 family.</text>
</comment>
<evidence type="ECO:0000259" key="11">
    <source>
        <dbReference type="PROSITE" id="PS50262"/>
    </source>
</evidence>
<feature type="domain" description="G-protein coupled receptors family 1 profile" evidence="11">
    <location>
        <begin position="63"/>
        <end position="312"/>
    </location>
</feature>
<reference evidence="12" key="1">
    <citation type="submission" date="2023-07" db="EMBL/GenBank/DDBJ databases">
        <authorList>
            <person name="Stuckert A."/>
        </authorList>
    </citation>
    <scope>NUCLEOTIDE SEQUENCE</scope>
</reference>
<feature type="transmembrane region" description="Helical" evidence="10">
    <location>
        <begin position="262"/>
        <end position="282"/>
    </location>
</feature>
<dbReference type="InterPro" id="IPR000276">
    <property type="entry name" value="GPCR_Rhodpsn"/>
</dbReference>